<evidence type="ECO:0000313" key="1">
    <source>
        <dbReference type="EMBL" id="MBB4986264.1"/>
    </source>
</evidence>
<protein>
    <recommendedName>
        <fullName evidence="3">ABM domain-containing protein</fullName>
    </recommendedName>
</protein>
<dbReference type="AlphaFoldDB" id="A0A7W7U7D3"/>
<name>A0A7W7U7D3_9ACTN</name>
<evidence type="ECO:0000313" key="2">
    <source>
        <dbReference type="Proteomes" id="UP000582643"/>
    </source>
</evidence>
<proteinExistence type="predicted"/>
<evidence type="ECO:0008006" key="3">
    <source>
        <dbReference type="Google" id="ProtNLM"/>
    </source>
</evidence>
<dbReference type="EMBL" id="JACHJY010000012">
    <property type="protein sequence ID" value="MBB4986264.1"/>
    <property type="molecule type" value="Genomic_DNA"/>
</dbReference>
<comment type="caution">
    <text evidence="1">The sequence shown here is derived from an EMBL/GenBank/DDBJ whole genome shotgun (WGS) entry which is preliminary data.</text>
</comment>
<dbReference type="RefSeq" id="WP_116159623.1">
    <property type="nucleotide sequence ID" value="NZ_JACHJY010000012.1"/>
</dbReference>
<organism evidence="1 2">
    <name type="scientific">Streptomyces nymphaeiformis</name>
    <dbReference type="NCBI Taxonomy" id="2663842"/>
    <lineage>
        <taxon>Bacteria</taxon>
        <taxon>Bacillati</taxon>
        <taxon>Actinomycetota</taxon>
        <taxon>Actinomycetes</taxon>
        <taxon>Kitasatosporales</taxon>
        <taxon>Streptomycetaceae</taxon>
        <taxon>Streptomyces</taxon>
    </lineage>
</organism>
<gene>
    <name evidence="1" type="ORF">GGE06_007231</name>
</gene>
<reference evidence="1 2" key="1">
    <citation type="submission" date="2020-08" db="EMBL/GenBank/DDBJ databases">
        <title>Genomic Encyclopedia of Type Strains, Phase III (KMG-III): the genomes of soil and plant-associated and newly described type strains.</title>
        <authorList>
            <person name="Whitman W."/>
        </authorList>
    </citation>
    <scope>NUCLEOTIDE SEQUENCE [LARGE SCALE GENOMIC DNA]</scope>
    <source>
        <strain evidence="1 2">SFB5A</strain>
    </source>
</reference>
<sequence length="98" mass="10983">MNKGVVVTVEIPGGTQEQYERTTRLIQDAEWFPPPGFIAHASGPDGTGGWRITDFFDSEENFLAFVEKAKPFFEQTGTPPIMPRVQHVVNVLVRPEPK</sequence>
<dbReference type="Proteomes" id="UP000582643">
    <property type="component" value="Unassembled WGS sequence"/>
</dbReference>
<keyword evidence="2" id="KW-1185">Reference proteome</keyword>
<accession>A0A7W7U7D3</accession>